<evidence type="ECO:0000313" key="2">
    <source>
        <dbReference type="EMBL" id="RNL20790.1"/>
    </source>
</evidence>
<name>A0A3N0AH68_9ACTN</name>
<dbReference type="GO" id="GO:0008745">
    <property type="term" value="F:N-acetylmuramoyl-L-alanine amidase activity"/>
    <property type="evidence" value="ECO:0007669"/>
    <property type="project" value="InterPro"/>
</dbReference>
<dbReference type="RefSeq" id="WP_123197889.1">
    <property type="nucleotide sequence ID" value="NZ_QICB01000002.1"/>
</dbReference>
<dbReference type="SUPFAM" id="SSF53187">
    <property type="entry name" value="Zn-dependent exopeptidases"/>
    <property type="match status" value="1"/>
</dbReference>
<protein>
    <recommendedName>
        <fullName evidence="1">MurNAc-LAA domain-containing protein</fullName>
    </recommendedName>
</protein>
<dbReference type="EMBL" id="QICB01000002">
    <property type="protein sequence ID" value="RNL20790.1"/>
    <property type="molecule type" value="Genomic_DNA"/>
</dbReference>
<proteinExistence type="predicted"/>
<dbReference type="GO" id="GO:0009253">
    <property type="term" value="P:peptidoglycan catabolic process"/>
    <property type="evidence" value="ECO:0007669"/>
    <property type="project" value="InterPro"/>
</dbReference>
<dbReference type="Proteomes" id="UP000267368">
    <property type="component" value="Unassembled WGS sequence"/>
</dbReference>
<reference evidence="3" key="1">
    <citation type="submission" date="2018-05" db="EMBL/GenBank/DDBJ databases">
        <title>Genome Sequencing of selected type strains of the family Eggerthellaceae.</title>
        <authorList>
            <person name="Danylec N."/>
            <person name="Stoll D.A."/>
            <person name="Doetsch A."/>
            <person name="Huch M."/>
        </authorList>
    </citation>
    <scope>NUCLEOTIDE SEQUENCE [LARGE SCALE GENOMIC DNA]</scope>
    <source>
        <strain evidence="3">DSM 17537</strain>
    </source>
</reference>
<dbReference type="AlphaFoldDB" id="A0A3N0AH68"/>
<evidence type="ECO:0000313" key="3">
    <source>
        <dbReference type="Proteomes" id="UP000267368"/>
    </source>
</evidence>
<sequence length="253" mass="27123">MMLLLVAGHGAGDSGAVGGGYTEAERVRHLAARIKALGGDSVVVGNIDVNWYASGWMNRAHVPAGAQVLELHMDSAGAGARGGHVEIKQGFAPDAYDAALAEFVSWMFPGRAQKIRPRSDLKNMNDAAANGISYRLLECCFISNPGDLAKFNERTDELARGILAAFGIEAKGDGMAAPADVWGYRYGDSDNCFNALHNASREVLRTDDPSGRGMNLTTHEHVKWIAAKQADMAARLERIEALLTQSGQKPDEI</sequence>
<feature type="domain" description="MurNAc-LAA" evidence="1">
    <location>
        <begin position="4"/>
        <end position="165"/>
    </location>
</feature>
<comment type="caution">
    <text evidence="2">The sequence shown here is derived from an EMBL/GenBank/DDBJ whole genome shotgun (WGS) entry which is preliminary data.</text>
</comment>
<keyword evidence="3" id="KW-1185">Reference proteome</keyword>
<dbReference type="Gene3D" id="3.40.630.40">
    <property type="entry name" value="Zn-dependent exopeptidases"/>
    <property type="match status" value="1"/>
</dbReference>
<organism evidence="2 3">
    <name type="scientific">Slackia faecicanis</name>
    <dbReference type="NCBI Taxonomy" id="255723"/>
    <lineage>
        <taxon>Bacteria</taxon>
        <taxon>Bacillati</taxon>
        <taxon>Actinomycetota</taxon>
        <taxon>Coriobacteriia</taxon>
        <taxon>Eggerthellales</taxon>
        <taxon>Eggerthellaceae</taxon>
        <taxon>Slackia</taxon>
    </lineage>
</organism>
<dbReference type="Pfam" id="PF01520">
    <property type="entry name" value="Amidase_3"/>
    <property type="match status" value="1"/>
</dbReference>
<gene>
    <name evidence="2" type="ORF">DMP07_04225</name>
</gene>
<evidence type="ECO:0000259" key="1">
    <source>
        <dbReference type="Pfam" id="PF01520"/>
    </source>
</evidence>
<dbReference type="OrthoDB" id="3178232at2"/>
<accession>A0A3N0AH68</accession>
<dbReference type="InterPro" id="IPR002508">
    <property type="entry name" value="MurNAc-LAA_cat"/>
</dbReference>